<proteinExistence type="predicted"/>
<evidence type="ECO:0000313" key="6">
    <source>
        <dbReference type="EMBL" id="QDX27889.1"/>
    </source>
</evidence>
<feature type="domain" description="EF-hand" evidence="5">
    <location>
        <begin position="116"/>
        <end position="151"/>
    </location>
</feature>
<dbReference type="EMBL" id="CP042239">
    <property type="protein sequence ID" value="QDX27889.1"/>
    <property type="molecule type" value="Genomic_DNA"/>
</dbReference>
<organism evidence="6 7">
    <name type="scientific">Sphingomonas suaedae</name>
    <dbReference type="NCBI Taxonomy" id="2599297"/>
    <lineage>
        <taxon>Bacteria</taxon>
        <taxon>Pseudomonadati</taxon>
        <taxon>Pseudomonadota</taxon>
        <taxon>Alphaproteobacteria</taxon>
        <taxon>Sphingomonadales</taxon>
        <taxon>Sphingomonadaceae</taxon>
        <taxon>Sphingomonas</taxon>
    </lineage>
</organism>
<sequence length="241" mass="25848">MKQFLTAAAIGAMLTAGVAIATQTQTPAPPKAPITKAQMLARADARFDRLDTNKDGQLSAEERKAGMAAARKAMAERKGGELQDFMPGGRRGGGDMGERMMTRVDTNGDGLISKAENRAMVEARFARMDADKDGTIEAGEGRKAMGKVGWGKRGEGRGKPRAMRGGRGGGMMMADANKDGVITRAEFDAMSAQRFAKLDTNSDGRIDAAEMQAQRDKAREKMKTMRERRGNTPPPPSPQGE</sequence>
<dbReference type="InterPro" id="IPR018247">
    <property type="entry name" value="EF_Hand_1_Ca_BS"/>
</dbReference>
<dbReference type="InterPro" id="IPR002048">
    <property type="entry name" value="EF_hand_dom"/>
</dbReference>
<evidence type="ECO:0000256" key="2">
    <source>
        <dbReference type="ARBA" id="ARBA00022737"/>
    </source>
</evidence>
<dbReference type="Pfam" id="PF13202">
    <property type="entry name" value="EF-hand_5"/>
    <property type="match status" value="5"/>
</dbReference>
<gene>
    <name evidence="6" type="ORF">FPZ54_18980</name>
</gene>
<evidence type="ECO:0000256" key="3">
    <source>
        <dbReference type="SAM" id="MobiDB-lite"/>
    </source>
</evidence>
<name>A0A518RKE4_9SPHN</name>
<evidence type="ECO:0000313" key="7">
    <source>
        <dbReference type="Proteomes" id="UP000318055"/>
    </source>
</evidence>
<keyword evidence="1" id="KW-0479">Metal-binding</keyword>
<dbReference type="PROSITE" id="PS50222">
    <property type="entry name" value="EF_HAND_2"/>
    <property type="match status" value="3"/>
</dbReference>
<dbReference type="KEGG" id="ssua:FPZ54_18980"/>
<feature type="compositionally biased region" description="Basic and acidic residues" evidence="3">
    <location>
        <begin position="199"/>
        <end position="230"/>
    </location>
</feature>
<feature type="compositionally biased region" description="Pro residues" evidence="3">
    <location>
        <begin position="232"/>
        <end position="241"/>
    </location>
</feature>
<dbReference type="Proteomes" id="UP000318055">
    <property type="component" value="Chromosome"/>
</dbReference>
<evidence type="ECO:0000256" key="4">
    <source>
        <dbReference type="SAM" id="SignalP"/>
    </source>
</evidence>
<evidence type="ECO:0000256" key="1">
    <source>
        <dbReference type="ARBA" id="ARBA00022723"/>
    </source>
</evidence>
<feature type="domain" description="EF-hand" evidence="5">
    <location>
        <begin position="186"/>
        <end position="221"/>
    </location>
</feature>
<keyword evidence="7" id="KW-1185">Reference proteome</keyword>
<keyword evidence="2" id="KW-0677">Repeat</keyword>
<dbReference type="GO" id="GO:0005509">
    <property type="term" value="F:calcium ion binding"/>
    <property type="evidence" value="ECO:0007669"/>
    <property type="project" value="InterPro"/>
</dbReference>
<dbReference type="PROSITE" id="PS00018">
    <property type="entry name" value="EF_HAND_1"/>
    <property type="match status" value="1"/>
</dbReference>
<accession>A0A518RKE4</accession>
<dbReference type="RefSeq" id="WP_145849361.1">
    <property type="nucleotide sequence ID" value="NZ_CP042239.1"/>
</dbReference>
<feature type="region of interest" description="Disordered" evidence="3">
    <location>
        <begin position="146"/>
        <end position="172"/>
    </location>
</feature>
<dbReference type="InterPro" id="IPR011992">
    <property type="entry name" value="EF-hand-dom_pair"/>
</dbReference>
<feature type="region of interest" description="Disordered" evidence="3">
    <location>
        <begin position="199"/>
        <end position="241"/>
    </location>
</feature>
<feature type="chain" id="PRO_5021750646" description="EF-hand domain-containing protein" evidence="4">
    <location>
        <begin position="22"/>
        <end position="241"/>
    </location>
</feature>
<keyword evidence="4" id="KW-0732">Signal</keyword>
<reference evidence="6 7" key="1">
    <citation type="submission" date="2019-07" db="EMBL/GenBank/DDBJ databases">
        <title>Sphingomonas alkalisoli sp. nov., isolated from rhizosphere soil of Suaedae salsa.</title>
        <authorList>
            <person name="Zhang H."/>
            <person name="Xu L."/>
            <person name="Zhang J.-X."/>
            <person name="Sun J.-Q."/>
        </authorList>
    </citation>
    <scope>NUCLEOTIDE SEQUENCE [LARGE SCALE GENOMIC DNA]</scope>
    <source>
        <strain evidence="6 7">XS-10</strain>
    </source>
</reference>
<dbReference type="SMART" id="SM00054">
    <property type="entry name" value="EFh"/>
    <property type="match status" value="3"/>
</dbReference>
<dbReference type="AlphaFoldDB" id="A0A518RKE4"/>
<protein>
    <recommendedName>
        <fullName evidence="5">EF-hand domain-containing protein</fullName>
    </recommendedName>
</protein>
<dbReference type="PANTHER" id="PTHR10891">
    <property type="entry name" value="EF-HAND CALCIUM-BINDING DOMAIN CONTAINING PROTEIN"/>
    <property type="match status" value="1"/>
</dbReference>
<evidence type="ECO:0000259" key="5">
    <source>
        <dbReference type="PROSITE" id="PS50222"/>
    </source>
</evidence>
<dbReference type="InterPro" id="IPR039647">
    <property type="entry name" value="EF_hand_pair_protein_CML-like"/>
</dbReference>
<dbReference type="OrthoDB" id="113323at2"/>
<feature type="signal peptide" evidence="4">
    <location>
        <begin position="1"/>
        <end position="21"/>
    </location>
</feature>
<dbReference type="Gene3D" id="1.10.238.10">
    <property type="entry name" value="EF-hand"/>
    <property type="match status" value="3"/>
</dbReference>
<feature type="domain" description="EF-hand" evidence="5">
    <location>
        <begin position="38"/>
        <end position="73"/>
    </location>
</feature>
<dbReference type="SUPFAM" id="SSF47473">
    <property type="entry name" value="EF-hand"/>
    <property type="match status" value="1"/>
</dbReference>
<feature type="region of interest" description="Disordered" evidence="3">
    <location>
        <begin position="75"/>
        <end position="98"/>
    </location>
</feature>